<keyword evidence="2" id="KW-1185">Reference proteome</keyword>
<dbReference type="Proteomes" id="UP000827976">
    <property type="component" value="Chromosome 15"/>
</dbReference>
<dbReference type="EMBL" id="CM037025">
    <property type="protein sequence ID" value="KAH7660911.1"/>
    <property type="molecule type" value="Genomic_DNA"/>
</dbReference>
<protein>
    <submittedName>
        <fullName evidence="1">Cytochrome P450 B-class protein</fullName>
    </submittedName>
</protein>
<gene>
    <name evidence="1" type="ORF">IHE45_15G026500</name>
</gene>
<sequence>MEYSLFELCSIVALITFAYLCHQCIGKLMKNKTSDPPEATGALPVIGHLHLFRGPKPLYQVLSDMADKYGPAFIVRFGSCRTVILSNWEAVKDCFTTNDKVVAARPVNAATEHLGHNYAMFGFAPYGNYWRAVRKITLTELLSPARLEMLKHVPAAEVNTCMKELFTTCTSDSHSVARVDMKKWFGNLNYNIVVQMIASKRYFGSGSVSEEAWRFRDAATQFFHLILSFVPSDMFPFLGWMDIGGYIKAMKKASKEMDDEMDRLVEEHRKRRACKDDGDDQHHHSPDFMDLMLSSLEGKQLEGFDWKTVIKTTSLTMILGGTDTTSTSLTKVLMNLLNHKEVLKKVQLELDEQVGKDRVVNELDTKNLVYLQAVIKESFRMTPPDPFLIRRATQEDCILAGYHVPKGTQVLVNAWKVHNDPQVWPEPEKFQPERFLSSYKDIDVKGQHYELIPFGTGRRVCPGVTMALQIMYLTLARLIQGFELRTPSDFPVKMEDGLVSLASDSAPFMVELIPRLTPELY</sequence>
<evidence type="ECO:0000313" key="2">
    <source>
        <dbReference type="Proteomes" id="UP000827976"/>
    </source>
</evidence>
<evidence type="ECO:0000313" key="1">
    <source>
        <dbReference type="EMBL" id="KAH7660911.1"/>
    </source>
</evidence>
<accession>A0ACB7UKE3</accession>
<comment type="caution">
    <text evidence="1">The sequence shown here is derived from an EMBL/GenBank/DDBJ whole genome shotgun (WGS) entry which is preliminary data.</text>
</comment>
<name>A0ACB7UKE3_DIOAL</name>
<organism evidence="1 2">
    <name type="scientific">Dioscorea alata</name>
    <name type="common">Purple yam</name>
    <dbReference type="NCBI Taxonomy" id="55571"/>
    <lineage>
        <taxon>Eukaryota</taxon>
        <taxon>Viridiplantae</taxon>
        <taxon>Streptophyta</taxon>
        <taxon>Embryophyta</taxon>
        <taxon>Tracheophyta</taxon>
        <taxon>Spermatophyta</taxon>
        <taxon>Magnoliopsida</taxon>
        <taxon>Liliopsida</taxon>
        <taxon>Dioscoreales</taxon>
        <taxon>Dioscoreaceae</taxon>
        <taxon>Dioscorea</taxon>
    </lineage>
</organism>
<proteinExistence type="predicted"/>
<reference evidence="2" key="1">
    <citation type="journal article" date="2022" name="Nat. Commun.">
        <title>Chromosome evolution and the genetic basis of agronomically important traits in greater yam.</title>
        <authorList>
            <person name="Bredeson J.V."/>
            <person name="Lyons J.B."/>
            <person name="Oniyinde I.O."/>
            <person name="Okereke N.R."/>
            <person name="Kolade O."/>
            <person name="Nnabue I."/>
            <person name="Nwadili C.O."/>
            <person name="Hribova E."/>
            <person name="Parker M."/>
            <person name="Nwogha J."/>
            <person name="Shu S."/>
            <person name="Carlson J."/>
            <person name="Kariba R."/>
            <person name="Muthemba S."/>
            <person name="Knop K."/>
            <person name="Barton G.J."/>
            <person name="Sherwood A.V."/>
            <person name="Lopez-Montes A."/>
            <person name="Asiedu R."/>
            <person name="Jamnadass R."/>
            <person name="Muchugi A."/>
            <person name="Goodstein D."/>
            <person name="Egesi C.N."/>
            <person name="Featherston J."/>
            <person name="Asfaw A."/>
            <person name="Simpson G.G."/>
            <person name="Dolezel J."/>
            <person name="Hendre P.S."/>
            <person name="Van Deynze A."/>
            <person name="Kumar P.L."/>
            <person name="Obidiegwu J.E."/>
            <person name="Bhattacharjee R."/>
            <person name="Rokhsar D.S."/>
        </authorList>
    </citation>
    <scope>NUCLEOTIDE SEQUENCE [LARGE SCALE GENOMIC DNA]</scope>
    <source>
        <strain evidence="2">cv. TDa95/00328</strain>
    </source>
</reference>